<protein>
    <recommendedName>
        <fullName evidence="4">MetS family NSS transporter small subunit</fullName>
    </recommendedName>
</protein>
<dbReference type="Proteomes" id="UP001185012">
    <property type="component" value="Unassembled WGS sequence"/>
</dbReference>
<keyword evidence="1" id="KW-0812">Transmembrane</keyword>
<dbReference type="RefSeq" id="WP_309865831.1">
    <property type="nucleotide sequence ID" value="NZ_JAVDQG010000004.1"/>
</dbReference>
<evidence type="ECO:0000313" key="2">
    <source>
        <dbReference type="EMBL" id="MDR6226225.1"/>
    </source>
</evidence>
<name>A0ABU1IR53_9BACL</name>
<evidence type="ECO:0000313" key="3">
    <source>
        <dbReference type="Proteomes" id="UP001185012"/>
    </source>
</evidence>
<organism evidence="2 3">
    <name type="scientific">Desmospora profundinema</name>
    <dbReference type="NCBI Taxonomy" id="1571184"/>
    <lineage>
        <taxon>Bacteria</taxon>
        <taxon>Bacillati</taxon>
        <taxon>Bacillota</taxon>
        <taxon>Bacilli</taxon>
        <taxon>Bacillales</taxon>
        <taxon>Thermoactinomycetaceae</taxon>
        <taxon>Desmospora</taxon>
    </lineage>
</organism>
<accession>A0ABU1IR53</accession>
<evidence type="ECO:0008006" key="4">
    <source>
        <dbReference type="Google" id="ProtNLM"/>
    </source>
</evidence>
<dbReference type="NCBIfam" id="NF033493">
    <property type="entry name" value="MetS_like_NSS"/>
    <property type="match status" value="1"/>
</dbReference>
<reference evidence="2 3" key="1">
    <citation type="submission" date="2023-07" db="EMBL/GenBank/DDBJ databases">
        <title>Genomic Encyclopedia of Type Strains, Phase IV (KMG-IV): sequencing the most valuable type-strain genomes for metagenomic binning, comparative biology and taxonomic classification.</title>
        <authorList>
            <person name="Goeker M."/>
        </authorList>
    </citation>
    <scope>NUCLEOTIDE SEQUENCE [LARGE SCALE GENOMIC DNA]</scope>
    <source>
        <strain evidence="2 3">DSM 45903</strain>
    </source>
</reference>
<feature type="transmembrane region" description="Helical" evidence="1">
    <location>
        <begin position="6"/>
        <end position="25"/>
    </location>
</feature>
<keyword evidence="1" id="KW-1133">Transmembrane helix</keyword>
<gene>
    <name evidence="2" type="ORF">JOE21_002231</name>
</gene>
<sequence>MNPEAIAVLVIGATGLWGGLAYFLWHAYRVGQRKKTNP</sequence>
<dbReference type="EMBL" id="JAVDQG010000004">
    <property type="protein sequence ID" value="MDR6226225.1"/>
    <property type="molecule type" value="Genomic_DNA"/>
</dbReference>
<keyword evidence="1" id="KW-0472">Membrane</keyword>
<evidence type="ECO:0000256" key="1">
    <source>
        <dbReference type="SAM" id="Phobius"/>
    </source>
</evidence>
<keyword evidence="3" id="KW-1185">Reference proteome</keyword>
<proteinExistence type="predicted"/>
<comment type="caution">
    <text evidence="2">The sequence shown here is derived from an EMBL/GenBank/DDBJ whole genome shotgun (WGS) entry which is preliminary data.</text>
</comment>